<dbReference type="EMBL" id="CP011541">
    <property type="protein sequence ID" value="AKK03486.1"/>
    <property type="molecule type" value="Genomic_DNA"/>
</dbReference>
<evidence type="ECO:0000313" key="2">
    <source>
        <dbReference type="Proteomes" id="UP000035368"/>
    </source>
</evidence>
<dbReference type="RefSeq" id="WP_144413484.1">
    <property type="nucleotide sequence ID" value="NZ_CP011541.1"/>
</dbReference>
<dbReference type="STRING" id="1050174.CEPID_08180"/>
<keyword evidence="2" id="KW-1185">Reference proteome</keyword>
<sequence length="237" mass="25595">MTIVTPTSTVHLPSPTSTPNTWVAPEGKLELGAIRPVLRTTAALDAQTLSSEHFPAQPANIALSADFRVCFTSPHAAMDSGLLSFQEVRVHQLTCRQLWQHSQNNVVEAACTSPATASATPSFLGRGQGAHFRLRPARVLLDITSQGFQLHSLVSPTSAWLTHPRLFSAIHSDLSARLGTNQLSYFCPEPELLFAVPARDTLPAAQSVAAHWANSPALITVAPIRCHSGYPHVLTDW</sequence>
<dbReference type="Proteomes" id="UP000035368">
    <property type="component" value="Chromosome"/>
</dbReference>
<name>A0A0G3GQL0_9CORY</name>
<organism evidence="1 2">
    <name type="scientific">Corynebacterium epidermidicanis</name>
    <dbReference type="NCBI Taxonomy" id="1050174"/>
    <lineage>
        <taxon>Bacteria</taxon>
        <taxon>Bacillati</taxon>
        <taxon>Actinomycetota</taxon>
        <taxon>Actinomycetes</taxon>
        <taxon>Mycobacteriales</taxon>
        <taxon>Corynebacteriaceae</taxon>
        <taxon>Corynebacterium</taxon>
    </lineage>
</organism>
<dbReference type="OrthoDB" id="4408123at2"/>
<dbReference type="AlphaFoldDB" id="A0A0G3GQL0"/>
<reference evidence="1 2" key="1">
    <citation type="submission" date="2015-05" db="EMBL/GenBank/DDBJ databases">
        <title>Complete genome sequence of Corynebacterium epidermidicanis DSM 45586, isolated from the skin of a dog suffering from pruritus.</title>
        <authorList>
            <person name="Ruckert C."/>
            <person name="Albersmeier A."/>
            <person name="Winkler A."/>
            <person name="Tauch A."/>
        </authorList>
    </citation>
    <scope>NUCLEOTIDE SEQUENCE [LARGE SCALE GENOMIC DNA]</scope>
    <source>
        <strain evidence="1 2">DSM 45586</strain>
    </source>
</reference>
<protein>
    <submittedName>
        <fullName evidence="1">Uncharacterized protein</fullName>
    </submittedName>
</protein>
<evidence type="ECO:0000313" key="1">
    <source>
        <dbReference type="EMBL" id="AKK03486.1"/>
    </source>
</evidence>
<accession>A0A0G3GQL0</accession>
<proteinExistence type="predicted"/>
<gene>
    <name evidence="1" type="ORF">CEPID_08180</name>
</gene>
<dbReference type="PATRIC" id="fig|1050174.4.peg.1647"/>
<dbReference type="KEGG" id="cei:CEPID_08180"/>